<dbReference type="eggNOG" id="ENOG502TC0S">
    <property type="taxonomic scope" value="Eukaryota"/>
</dbReference>
<feature type="region of interest" description="Disordered" evidence="1">
    <location>
        <begin position="55"/>
        <end position="241"/>
    </location>
</feature>
<dbReference type="VEuPathDB" id="FungiDB:MGYG_06969"/>
<evidence type="ECO:0000313" key="3">
    <source>
        <dbReference type="Proteomes" id="UP000002669"/>
    </source>
</evidence>
<dbReference type="OrthoDB" id="4172854at2759"/>
<dbReference type="InParanoid" id="E4V1Q2"/>
<evidence type="ECO:0000256" key="1">
    <source>
        <dbReference type="SAM" id="MobiDB-lite"/>
    </source>
</evidence>
<dbReference type="GeneID" id="10026218"/>
<dbReference type="OMA" id="MGRSEMG"/>
<feature type="compositionally biased region" description="Low complexity" evidence="1">
    <location>
        <begin position="122"/>
        <end position="131"/>
    </location>
</feature>
<sequence length="241" mass="27127">MFIERRRSTNDGFQKRVLFSPKGFTRRLFDDMATHGVLSEDDLSDPDNAVTLTDRHRDSVRASQSSRVRIRVSSSPEGKGRRRSSSLQRYTEQSEPETTSFALIDSNSAGSLRRKRSPSPTPSMTSTSSTEEIIRPSRKKPSATKPSKEFREVVPVHVPEFKDTPVKPKPFREMSPSRKGDPVVITPRVKTIVPRNTKPEAKQSLASNSPRDGKKKVRFILGDDDGRNEHRPVSGVSRRLS</sequence>
<dbReference type="RefSeq" id="XP_003170975.1">
    <property type="nucleotide sequence ID" value="XM_003170927.1"/>
</dbReference>
<reference evidence="3" key="1">
    <citation type="journal article" date="2012" name="MBio">
        <title>Comparative genome analysis of Trichophyton rubrum and related dermatophytes reveals candidate genes involved in infection.</title>
        <authorList>
            <person name="Martinez D.A."/>
            <person name="Oliver B.G."/>
            <person name="Graeser Y."/>
            <person name="Goldberg J.M."/>
            <person name="Li W."/>
            <person name="Martinez-Rossi N.M."/>
            <person name="Monod M."/>
            <person name="Shelest E."/>
            <person name="Barton R.C."/>
            <person name="Birch E."/>
            <person name="Brakhage A.A."/>
            <person name="Chen Z."/>
            <person name="Gurr S.J."/>
            <person name="Heiman D."/>
            <person name="Heitman J."/>
            <person name="Kosti I."/>
            <person name="Rossi A."/>
            <person name="Saif S."/>
            <person name="Samalova M."/>
            <person name="Saunders C.W."/>
            <person name="Shea T."/>
            <person name="Summerbell R.C."/>
            <person name="Xu J."/>
            <person name="Young S."/>
            <person name="Zeng Q."/>
            <person name="Birren B.W."/>
            <person name="Cuomo C.A."/>
            <person name="White T.C."/>
        </authorList>
    </citation>
    <scope>NUCLEOTIDE SEQUENCE [LARGE SCALE GENOMIC DNA]</scope>
    <source>
        <strain evidence="3">ATCC MYA-4604 / CBS 118893</strain>
    </source>
</reference>
<proteinExistence type="predicted"/>
<feature type="compositionally biased region" description="Low complexity" evidence="1">
    <location>
        <begin position="61"/>
        <end position="75"/>
    </location>
</feature>
<name>E4V1Q2_ARTGP</name>
<organism evidence="3">
    <name type="scientific">Arthroderma gypseum (strain ATCC MYA-4604 / CBS 118893)</name>
    <name type="common">Microsporum gypseum</name>
    <dbReference type="NCBI Taxonomy" id="535722"/>
    <lineage>
        <taxon>Eukaryota</taxon>
        <taxon>Fungi</taxon>
        <taxon>Dikarya</taxon>
        <taxon>Ascomycota</taxon>
        <taxon>Pezizomycotina</taxon>
        <taxon>Eurotiomycetes</taxon>
        <taxon>Eurotiomycetidae</taxon>
        <taxon>Onygenales</taxon>
        <taxon>Arthrodermataceae</taxon>
        <taxon>Nannizzia</taxon>
    </lineage>
</organism>
<accession>E4V1Q2</accession>
<dbReference type="Proteomes" id="UP000002669">
    <property type="component" value="Unassembled WGS sequence"/>
</dbReference>
<gene>
    <name evidence="2" type="ORF">MGYG_06969</name>
</gene>
<keyword evidence="3" id="KW-1185">Reference proteome</keyword>
<dbReference type="HOGENOM" id="CLU_1086622_0_0_1"/>
<feature type="compositionally biased region" description="Polar residues" evidence="1">
    <location>
        <begin position="85"/>
        <end position="110"/>
    </location>
</feature>
<dbReference type="AlphaFoldDB" id="E4V1Q2"/>
<evidence type="ECO:0000313" key="2">
    <source>
        <dbReference type="EMBL" id="EFR03967.1"/>
    </source>
</evidence>
<feature type="compositionally biased region" description="Basic and acidic residues" evidence="1">
    <location>
        <begin position="146"/>
        <end position="181"/>
    </location>
</feature>
<dbReference type="EMBL" id="DS989827">
    <property type="protein sequence ID" value="EFR03967.1"/>
    <property type="molecule type" value="Genomic_DNA"/>
</dbReference>
<protein>
    <submittedName>
        <fullName evidence="2">Uncharacterized protein</fullName>
    </submittedName>
</protein>